<feature type="region of interest" description="Disordered" evidence="1">
    <location>
        <begin position="134"/>
        <end position="230"/>
    </location>
</feature>
<evidence type="ECO:0000313" key="2">
    <source>
        <dbReference type="EMBL" id="CAF1111268.1"/>
    </source>
</evidence>
<evidence type="ECO:0000313" key="4">
    <source>
        <dbReference type="Proteomes" id="UP000663828"/>
    </source>
</evidence>
<feature type="compositionally biased region" description="Acidic residues" evidence="1">
    <location>
        <begin position="181"/>
        <end position="205"/>
    </location>
</feature>
<comment type="caution">
    <text evidence="2">The sequence shown here is derived from an EMBL/GenBank/DDBJ whole genome shotgun (WGS) entry which is preliminary data.</text>
</comment>
<accession>A0A814PW96</accession>
<evidence type="ECO:0000256" key="1">
    <source>
        <dbReference type="SAM" id="MobiDB-lite"/>
    </source>
</evidence>
<dbReference type="AlphaFoldDB" id="A0A814PW96"/>
<feature type="compositionally biased region" description="Acidic residues" evidence="1">
    <location>
        <begin position="214"/>
        <end position="230"/>
    </location>
</feature>
<evidence type="ECO:0000313" key="5">
    <source>
        <dbReference type="Proteomes" id="UP000663852"/>
    </source>
</evidence>
<dbReference type="Proteomes" id="UP000663852">
    <property type="component" value="Unassembled WGS sequence"/>
</dbReference>
<sequence>MAFGRGHASFTIDTLKLAKDSLPAAVTEPPPVFPELLNTPHPLDSSAESTSNDYDYKLKLKLNFNSSFRTLHDPLKEDNKKNYILNKWKEEWLLLPRELKLAFQKTKNLSKVKPNLSKAKASSAKKTTLNIDFNNYEEKTTGNDEDDEDKDDEKQDENTEVDENDDEGKAKGTEKKKLTDNENEVDGEIPDEQEEEDMDEYEAADYIESYFDPGDGDDFDADDDGGDGGD</sequence>
<reference evidence="2" key="1">
    <citation type="submission" date="2021-02" db="EMBL/GenBank/DDBJ databases">
        <authorList>
            <person name="Nowell W R."/>
        </authorList>
    </citation>
    <scope>NUCLEOTIDE SEQUENCE</scope>
</reference>
<evidence type="ECO:0008006" key="6">
    <source>
        <dbReference type="Google" id="ProtNLM"/>
    </source>
</evidence>
<evidence type="ECO:0000313" key="3">
    <source>
        <dbReference type="EMBL" id="CAF1147118.1"/>
    </source>
</evidence>
<dbReference type="OrthoDB" id="5377312at2759"/>
<keyword evidence="4" id="KW-1185">Reference proteome</keyword>
<proteinExistence type="predicted"/>
<dbReference type="Proteomes" id="UP000663828">
    <property type="component" value="Unassembled WGS sequence"/>
</dbReference>
<gene>
    <name evidence="2" type="ORF">EDS130_LOCUS20524</name>
    <name evidence="3" type="ORF">XAT740_LOCUS20745</name>
</gene>
<organism evidence="2 5">
    <name type="scientific">Adineta ricciae</name>
    <name type="common">Rotifer</name>
    <dbReference type="NCBI Taxonomy" id="249248"/>
    <lineage>
        <taxon>Eukaryota</taxon>
        <taxon>Metazoa</taxon>
        <taxon>Spiralia</taxon>
        <taxon>Gnathifera</taxon>
        <taxon>Rotifera</taxon>
        <taxon>Eurotatoria</taxon>
        <taxon>Bdelloidea</taxon>
        <taxon>Adinetida</taxon>
        <taxon>Adinetidae</taxon>
        <taxon>Adineta</taxon>
    </lineage>
</organism>
<name>A0A814PW96_ADIRI</name>
<protein>
    <recommendedName>
        <fullName evidence="6">DNA-directed RNA polymerase III subunit</fullName>
    </recommendedName>
</protein>
<feature type="compositionally biased region" description="Basic and acidic residues" evidence="1">
    <location>
        <begin position="167"/>
        <end position="180"/>
    </location>
</feature>
<dbReference type="EMBL" id="CAJNOR010001460">
    <property type="protein sequence ID" value="CAF1147118.1"/>
    <property type="molecule type" value="Genomic_DNA"/>
</dbReference>
<dbReference type="EMBL" id="CAJNOJ010000101">
    <property type="protein sequence ID" value="CAF1111268.1"/>
    <property type="molecule type" value="Genomic_DNA"/>
</dbReference>